<dbReference type="EMBL" id="CABO01000022">
    <property type="protein sequence ID" value="CBI01711.1"/>
    <property type="molecule type" value="Genomic_DNA"/>
</dbReference>
<evidence type="ECO:0000256" key="1">
    <source>
        <dbReference type="ARBA" id="ARBA00009405"/>
    </source>
</evidence>
<organism evidence="5">
    <name type="scientific">mine drainage metagenome</name>
    <dbReference type="NCBI Taxonomy" id="410659"/>
    <lineage>
        <taxon>unclassified sequences</taxon>
        <taxon>metagenomes</taxon>
        <taxon>ecological metagenomes</taxon>
    </lineage>
</organism>
<name>E6Q3F0_9ZZZZ</name>
<keyword evidence="3 5" id="KW-0456">Lyase</keyword>
<dbReference type="Gene3D" id="3.20.20.70">
    <property type="entry name" value="Aldolase class I"/>
    <property type="match status" value="1"/>
</dbReference>
<feature type="domain" description="Pyruvate carboxyltransferase" evidence="4">
    <location>
        <begin position="7"/>
        <end position="274"/>
    </location>
</feature>
<dbReference type="AlphaFoldDB" id="E6Q3F0"/>
<comment type="caution">
    <text evidence="5">The sequence shown here is derived from an EMBL/GenBank/DDBJ whole genome shotgun (WGS) entry which is preliminary data.</text>
</comment>
<evidence type="ECO:0000256" key="3">
    <source>
        <dbReference type="ARBA" id="ARBA00023239"/>
    </source>
</evidence>
<dbReference type="GO" id="GO:0006552">
    <property type="term" value="P:L-leucine catabolic process"/>
    <property type="evidence" value="ECO:0007669"/>
    <property type="project" value="TreeGrafter"/>
</dbReference>
<dbReference type="InterPro" id="IPR013785">
    <property type="entry name" value="Aldolase_TIM"/>
</dbReference>
<evidence type="ECO:0000256" key="2">
    <source>
        <dbReference type="ARBA" id="ARBA00022723"/>
    </source>
</evidence>
<dbReference type="EC" id="4.1.3.4" evidence="5"/>
<dbReference type="InterPro" id="IPR043594">
    <property type="entry name" value="HMGL"/>
</dbReference>
<proteinExistence type="inferred from homology"/>
<dbReference type="PROSITE" id="PS50991">
    <property type="entry name" value="PYR_CT"/>
    <property type="match status" value="1"/>
</dbReference>
<evidence type="ECO:0000259" key="4">
    <source>
        <dbReference type="PROSITE" id="PS50991"/>
    </source>
</evidence>
<protein>
    <submittedName>
        <fullName evidence="5">Hydroxymethylglutaryl-CoA lyase (HMG-CoA lyase) (HL) (3-hydroxy-3-methylglutarate-CoA lyase)</fullName>
        <ecNumber evidence="5">4.1.3.4</ecNumber>
    </submittedName>
</protein>
<dbReference type="SUPFAM" id="SSF51569">
    <property type="entry name" value="Aldolase"/>
    <property type="match status" value="1"/>
</dbReference>
<dbReference type="PANTHER" id="PTHR42738">
    <property type="entry name" value="HYDROXYMETHYLGLUTARYL-COA LYASE"/>
    <property type="match status" value="1"/>
</dbReference>
<dbReference type="PANTHER" id="PTHR42738:SF7">
    <property type="entry name" value="HYDROXYMETHYLGLUTARYL-COA LYASE"/>
    <property type="match status" value="1"/>
</dbReference>
<gene>
    <name evidence="5" type="primary">mvaB</name>
    <name evidence="5" type="ORF">CARN4_2026</name>
</gene>
<accession>E6Q3F0</accession>
<dbReference type="FunFam" id="3.20.20.70:FF:000071">
    <property type="entry name" value="Hydroxymethylglutaryl-CoA lyase"/>
    <property type="match status" value="1"/>
</dbReference>
<dbReference type="GO" id="GO:0046872">
    <property type="term" value="F:metal ion binding"/>
    <property type="evidence" value="ECO:0007669"/>
    <property type="project" value="UniProtKB-KW"/>
</dbReference>
<dbReference type="Pfam" id="PF00682">
    <property type="entry name" value="HMGL-like"/>
    <property type="match status" value="1"/>
</dbReference>
<keyword evidence="2" id="KW-0479">Metal-binding</keyword>
<evidence type="ECO:0000313" key="5">
    <source>
        <dbReference type="EMBL" id="CBI01711.1"/>
    </source>
</evidence>
<comment type="similarity">
    <text evidence="1">Belongs to the HMG-CoA lyase family.</text>
</comment>
<dbReference type="GO" id="GO:0046951">
    <property type="term" value="P:ketone body biosynthetic process"/>
    <property type="evidence" value="ECO:0007669"/>
    <property type="project" value="TreeGrafter"/>
</dbReference>
<dbReference type="InterPro" id="IPR000891">
    <property type="entry name" value="PYR_CT"/>
</dbReference>
<dbReference type="NCBIfam" id="NF004283">
    <property type="entry name" value="PRK05692.1"/>
    <property type="match status" value="1"/>
</dbReference>
<dbReference type="CDD" id="cd07938">
    <property type="entry name" value="DRE_TIM_HMGL"/>
    <property type="match status" value="1"/>
</dbReference>
<dbReference type="GO" id="GO:0004419">
    <property type="term" value="F:hydroxymethylglutaryl-CoA lyase activity"/>
    <property type="evidence" value="ECO:0007669"/>
    <property type="project" value="UniProtKB-EC"/>
</dbReference>
<reference evidence="5" key="1">
    <citation type="submission" date="2009-10" db="EMBL/GenBank/DDBJ databases">
        <title>Diversity of trophic interactions inside an arsenic-rich microbial ecosystem.</title>
        <authorList>
            <person name="Bertin P.N."/>
            <person name="Heinrich-Salmeron A."/>
            <person name="Pelletier E."/>
            <person name="Goulhen-Chollet F."/>
            <person name="Arsene-Ploetze F."/>
            <person name="Gallien S."/>
            <person name="Calteau A."/>
            <person name="Vallenet D."/>
            <person name="Casiot C."/>
            <person name="Chane-Woon-Ming B."/>
            <person name="Giloteaux L."/>
            <person name="Barakat M."/>
            <person name="Bonnefoy V."/>
            <person name="Bruneel O."/>
            <person name="Chandler M."/>
            <person name="Cleiss J."/>
            <person name="Duran R."/>
            <person name="Elbaz-Poulichet F."/>
            <person name="Fonknechten N."/>
            <person name="Lauga B."/>
            <person name="Mornico D."/>
            <person name="Ortet P."/>
            <person name="Schaeffer C."/>
            <person name="Siguier P."/>
            <person name="Alexander Thil Smith A."/>
            <person name="Van Dorsselaer A."/>
            <person name="Weissenbach J."/>
            <person name="Medigue C."/>
            <person name="Le Paslier D."/>
        </authorList>
    </citation>
    <scope>NUCLEOTIDE SEQUENCE</scope>
</reference>
<sequence length="305" mass="32496">MERPKRVTIAEMGPRDGLQNEHELVPTATKVAFIDLLSESGLPIIEATSFVSPKAIPQLADGAELFAAIHKRAGVRYPVLVPNMRGYERARAVGVREIAVFTAASERFTERNIRMSIAESIETFREVVRNAKADGLRVRGYISTAFGSPFGDEVRPGKVVEVAVALANLGCDELSIGDTIGVGVPSQVEELVPLLARQIPLERLAMHFHDTRGTALANVYAALGCGVSIFDSSSGGLGGCPYAPGATGNLGTEDLLYLLHSMGIETGVDLERVRAASRFIARELGHALTSKAFTAMEAHDALAAG</sequence>